<protein>
    <recommendedName>
        <fullName evidence="5">Methyl-accepting chemotaxis protein</fullName>
    </recommendedName>
</protein>
<dbReference type="SUPFAM" id="SSF58104">
    <property type="entry name" value="Methyl-accepting chemotaxis protein (MCP) signaling domain"/>
    <property type="match status" value="1"/>
</dbReference>
<dbReference type="RefSeq" id="WP_015486469.1">
    <property type="nucleotide sequence ID" value="NC_020888.1"/>
</dbReference>
<proteinExistence type="inferred from homology"/>
<keyword evidence="2" id="KW-0472">Membrane</keyword>
<dbReference type="HOGENOM" id="CLU_1377539_0_0_6"/>
<dbReference type="PANTHER" id="PTHR32089:SF120">
    <property type="entry name" value="METHYL-ACCEPTING CHEMOTAXIS PROTEIN TLPQ"/>
    <property type="match status" value="1"/>
</dbReference>
<reference evidence="3 4" key="1">
    <citation type="journal article" date="2013" name="Genome Announc.">
        <title>Genome Sequence of Thalassolituus oleivorans MIL-1 (DSM 14913T).</title>
        <authorList>
            <person name="Golyshin P.N."/>
            <person name="Werner J."/>
            <person name="Chernikova T.N."/>
            <person name="Tran H."/>
            <person name="Ferrer M."/>
            <person name="Yakimov M.M."/>
            <person name="Teeling H."/>
            <person name="Golyshina O.V."/>
        </authorList>
    </citation>
    <scope>NUCLEOTIDE SEQUENCE [LARGE SCALE GENOMIC DNA]</scope>
    <source>
        <strain evidence="3 4">MIL-1</strain>
    </source>
</reference>
<dbReference type="GeneID" id="79178566"/>
<name>M5E2C1_9GAMM</name>
<gene>
    <name evidence="3" type="ORF">TOL_1307</name>
</gene>
<dbReference type="Proteomes" id="UP000011866">
    <property type="component" value="Chromosome"/>
</dbReference>
<organism evidence="3 4">
    <name type="scientific">Thalassolituus oleivorans MIL-1</name>
    <dbReference type="NCBI Taxonomy" id="1298593"/>
    <lineage>
        <taxon>Bacteria</taxon>
        <taxon>Pseudomonadati</taxon>
        <taxon>Pseudomonadota</taxon>
        <taxon>Gammaproteobacteria</taxon>
        <taxon>Oceanospirillales</taxon>
        <taxon>Oceanospirillaceae</taxon>
        <taxon>Thalassolituus</taxon>
    </lineage>
</organism>
<evidence type="ECO:0000256" key="1">
    <source>
        <dbReference type="ARBA" id="ARBA00029447"/>
    </source>
</evidence>
<feature type="transmembrane region" description="Helical" evidence="2">
    <location>
        <begin position="33"/>
        <end position="57"/>
    </location>
</feature>
<comment type="similarity">
    <text evidence="1">Belongs to the methyl-accepting chemotaxis (MCP) protein family.</text>
</comment>
<dbReference type="AlphaFoldDB" id="M5E2C1"/>
<evidence type="ECO:0000313" key="3">
    <source>
        <dbReference type="EMBL" id="CCU71734.1"/>
    </source>
</evidence>
<keyword evidence="2" id="KW-0812">Transmembrane</keyword>
<evidence type="ECO:0000313" key="4">
    <source>
        <dbReference type="Proteomes" id="UP000011866"/>
    </source>
</evidence>
<keyword evidence="2" id="KW-1133">Transmembrane helix</keyword>
<evidence type="ECO:0008006" key="5">
    <source>
        <dbReference type="Google" id="ProtNLM"/>
    </source>
</evidence>
<sequence>MLRQPVKLATPIAIVSVIGIVTTQVLPKVPIPASLSTLFVALLAGLCGIGATLWVFVRPLERFNQDLLETLSGAKKQMSPHPALGKDTQQINDYLNAVQLMQTQLSEHGGKIAIAAAEMSFAADQLKAKVHDDVIDTQRIVASTNQITTSVEQMVNQTKEAAKTADEAKSINLTGKEAVAKTIPQMEGTREQVNTNAE</sequence>
<dbReference type="EMBL" id="HF680312">
    <property type="protein sequence ID" value="CCU71734.1"/>
    <property type="molecule type" value="Genomic_DNA"/>
</dbReference>
<dbReference type="PANTHER" id="PTHR32089">
    <property type="entry name" value="METHYL-ACCEPTING CHEMOTAXIS PROTEIN MCPB"/>
    <property type="match status" value="1"/>
</dbReference>
<dbReference type="KEGG" id="tol:TOL_1307"/>
<dbReference type="eggNOG" id="COG0840">
    <property type="taxonomic scope" value="Bacteria"/>
</dbReference>
<keyword evidence="4" id="KW-1185">Reference proteome</keyword>
<dbReference type="Gene3D" id="1.10.287.950">
    <property type="entry name" value="Methyl-accepting chemotaxis protein"/>
    <property type="match status" value="1"/>
</dbReference>
<accession>M5E2C1</accession>
<evidence type="ECO:0000256" key="2">
    <source>
        <dbReference type="SAM" id="Phobius"/>
    </source>
</evidence>